<dbReference type="AlphaFoldDB" id="A0A1M6J894"/>
<sequence>MSKKRIAVLLISIICISLITGINLLYADNISKKNISPMYDVYCPISGSNHTPLTDPGHKYIVRTLYNGKYHNTQHNECLCGSEIYWIPYYNSISGYYYPSNIIDWYLDPLNRTVIEVDEIYTTSSNPPGWKFD</sequence>
<evidence type="ECO:0000313" key="2">
    <source>
        <dbReference type="Proteomes" id="UP000184442"/>
    </source>
</evidence>
<protein>
    <submittedName>
        <fullName evidence="1">Uncharacterized protein</fullName>
    </submittedName>
</protein>
<evidence type="ECO:0000313" key="1">
    <source>
        <dbReference type="EMBL" id="SHJ42910.1"/>
    </source>
</evidence>
<keyword evidence="2" id="KW-1185">Reference proteome</keyword>
<organism evidence="1 2">
    <name type="scientific">Lutispora thermophila DSM 19022</name>
    <dbReference type="NCBI Taxonomy" id="1122184"/>
    <lineage>
        <taxon>Bacteria</taxon>
        <taxon>Bacillati</taxon>
        <taxon>Bacillota</taxon>
        <taxon>Clostridia</taxon>
        <taxon>Lutisporales</taxon>
        <taxon>Lutisporaceae</taxon>
        <taxon>Lutispora</taxon>
    </lineage>
</organism>
<proteinExistence type="predicted"/>
<gene>
    <name evidence="1" type="ORF">SAMN02745176_03535</name>
</gene>
<dbReference type="EMBL" id="FQZS01000054">
    <property type="protein sequence ID" value="SHJ42910.1"/>
    <property type="molecule type" value="Genomic_DNA"/>
</dbReference>
<accession>A0A1M6J894</accession>
<dbReference type="RefSeq" id="WP_073028175.1">
    <property type="nucleotide sequence ID" value="NZ_FQZS01000054.1"/>
</dbReference>
<reference evidence="1 2" key="1">
    <citation type="submission" date="2016-11" db="EMBL/GenBank/DDBJ databases">
        <authorList>
            <person name="Jaros S."/>
            <person name="Januszkiewicz K."/>
            <person name="Wedrychowicz H."/>
        </authorList>
    </citation>
    <scope>NUCLEOTIDE SEQUENCE [LARGE SCALE GENOMIC DNA]</scope>
    <source>
        <strain evidence="1 2">DSM 19022</strain>
    </source>
</reference>
<dbReference type="STRING" id="1122184.SAMN02745176_03535"/>
<dbReference type="Proteomes" id="UP000184442">
    <property type="component" value="Unassembled WGS sequence"/>
</dbReference>
<name>A0A1M6J894_9FIRM</name>